<evidence type="ECO:0000313" key="1">
    <source>
        <dbReference type="EMBL" id="TDG14153.1"/>
    </source>
</evidence>
<sequence>MSRIETQSMPREQFLTIAVNLLHRAFMDAKRDDAKILFRELIEGRRAPLTNVQMEDKSTVRFDLSMDYSQYGGSLNFGAFRASLTALLANLVDAIKSGREITTFGAQGNPDNIIFGVTGVNVDRGVPSVLVLSTHADSREPVIQLRLMYLDYQQFLASHQEEAGDKA</sequence>
<reference evidence="1 2" key="1">
    <citation type="submission" date="2019-03" db="EMBL/GenBank/DDBJ databases">
        <title>Seongchinamella monodicae gen. nov., sp. nov., a novel member of the Gammaproteobacteria isolated from a tidal mudflat of beach.</title>
        <authorList>
            <person name="Yang H.G."/>
            <person name="Kang J.W."/>
            <person name="Lee S.D."/>
        </authorList>
    </citation>
    <scope>NUCLEOTIDE SEQUENCE [LARGE SCALE GENOMIC DNA]</scope>
    <source>
        <strain evidence="1 2">GH4-78</strain>
    </source>
</reference>
<dbReference type="Proteomes" id="UP000295554">
    <property type="component" value="Unassembled WGS sequence"/>
</dbReference>
<organism evidence="1 2">
    <name type="scientific">Seongchinamella unica</name>
    <dbReference type="NCBI Taxonomy" id="2547392"/>
    <lineage>
        <taxon>Bacteria</taxon>
        <taxon>Pseudomonadati</taxon>
        <taxon>Pseudomonadota</taxon>
        <taxon>Gammaproteobacteria</taxon>
        <taxon>Cellvibrionales</taxon>
        <taxon>Halieaceae</taxon>
        <taxon>Seongchinamella</taxon>
    </lineage>
</organism>
<evidence type="ECO:0000313" key="2">
    <source>
        <dbReference type="Proteomes" id="UP000295554"/>
    </source>
</evidence>
<dbReference type="EMBL" id="SMSE01000002">
    <property type="protein sequence ID" value="TDG14153.1"/>
    <property type="molecule type" value="Genomic_DNA"/>
</dbReference>
<dbReference type="OrthoDB" id="5735057at2"/>
<proteinExistence type="predicted"/>
<accession>A0A4R5LT82</accession>
<protein>
    <submittedName>
        <fullName evidence="1">Uncharacterized protein</fullName>
    </submittedName>
</protein>
<dbReference type="AlphaFoldDB" id="A0A4R5LT82"/>
<keyword evidence="2" id="KW-1185">Reference proteome</keyword>
<comment type="caution">
    <text evidence="1">The sequence shown here is derived from an EMBL/GenBank/DDBJ whole genome shotgun (WGS) entry which is preliminary data.</text>
</comment>
<gene>
    <name evidence="1" type="ORF">E2F43_11810</name>
</gene>
<name>A0A4R5LT82_9GAMM</name>
<dbReference type="RefSeq" id="WP_133212833.1">
    <property type="nucleotide sequence ID" value="NZ_SMSE01000002.1"/>
</dbReference>